<dbReference type="Gene3D" id="3.10.450.50">
    <property type="match status" value="1"/>
</dbReference>
<dbReference type="CDD" id="cd00531">
    <property type="entry name" value="NTF2_like"/>
    <property type="match status" value="1"/>
</dbReference>
<reference evidence="2 3" key="1">
    <citation type="submission" date="2019-10" db="EMBL/GenBank/DDBJ databases">
        <title>Complete genome sequence of Variovorax paradoxus 5C-2.</title>
        <authorList>
            <person name="Gogoleva N.E."/>
            <person name="Balkin A.S."/>
        </authorList>
    </citation>
    <scope>NUCLEOTIDE SEQUENCE [LARGE SCALE GENOMIC DNA]</scope>
    <source>
        <strain evidence="2 3">5C-2</strain>
    </source>
</reference>
<protein>
    <recommendedName>
        <fullName evidence="1">SnoaL-like domain-containing protein</fullName>
    </recommendedName>
</protein>
<proteinExistence type="predicted"/>
<dbReference type="EMBL" id="CP045644">
    <property type="protein sequence ID" value="QFZ86194.1"/>
    <property type="molecule type" value="Genomic_DNA"/>
</dbReference>
<sequence length="147" mass="16434">MTIHAAIAEAGAAQVAQAECSRLFVDFANAMDHHDHSRVMDLFSEDAVLERPASVLRGRQEISGFVLQRPRHHVTRHLCTNQAIDVLSNERATGLAYVLFFQAPNEGAALLPLRMPNPALVEYRAAFIRNEDRWRIDALAITVIFSN</sequence>
<dbReference type="RefSeq" id="WP_153284693.1">
    <property type="nucleotide sequence ID" value="NZ_CP045644.1"/>
</dbReference>
<accession>A0A5Q0MC27</accession>
<dbReference type="InterPro" id="IPR037401">
    <property type="entry name" value="SnoaL-like"/>
</dbReference>
<evidence type="ECO:0000313" key="3">
    <source>
        <dbReference type="Proteomes" id="UP000326780"/>
    </source>
</evidence>
<organism evidence="2 3">
    <name type="scientific">Variovorax paradoxus</name>
    <dbReference type="NCBI Taxonomy" id="34073"/>
    <lineage>
        <taxon>Bacteria</taxon>
        <taxon>Pseudomonadati</taxon>
        <taxon>Pseudomonadota</taxon>
        <taxon>Betaproteobacteria</taxon>
        <taxon>Burkholderiales</taxon>
        <taxon>Comamonadaceae</taxon>
        <taxon>Variovorax</taxon>
    </lineage>
</organism>
<evidence type="ECO:0000259" key="1">
    <source>
        <dbReference type="Pfam" id="PF13577"/>
    </source>
</evidence>
<evidence type="ECO:0000313" key="2">
    <source>
        <dbReference type="EMBL" id="QFZ86194.1"/>
    </source>
</evidence>
<name>A0A5Q0MC27_VARPD</name>
<dbReference type="InterPro" id="IPR032710">
    <property type="entry name" value="NTF2-like_dom_sf"/>
</dbReference>
<dbReference type="SUPFAM" id="SSF54427">
    <property type="entry name" value="NTF2-like"/>
    <property type="match status" value="1"/>
</dbReference>
<dbReference type="Pfam" id="PF13577">
    <property type="entry name" value="SnoaL_4"/>
    <property type="match status" value="1"/>
</dbReference>
<dbReference type="Proteomes" id="UP000326780">
    <property type="component" value="Chromosome"/>
</dbReference>
<dbReference type="AlphaFoldDB" id="A0A5Q0MC27"/>
<gene>
    <name evidence="2" type="ORF">GFK26_27235</name>
</gene>
<feature type="domain" description="SnoaL-like" evidence="1">
    <location>
        <begin position="17"/>
        <end position="138"/>
    </location>
</feature>